<protein>
    <submittedName>
        <fullName evidence="1">Uncharacterized protein</fullName>
    </submittedName>
</protein>
<dbReference type="EMBL" id="BFAD01000008">
    <property type="protein sequence ID" value="GBE85977.1"/>
    <property type="molecule type" value="Genomic_DNA"/>
</dbReference>
<sequence>MMGRINPKSKPQEAPALGLIPPSYYHVAPLTLPSSLQSLIPRSGATNACAEDECTDGTDFKLNSVIKFQVSRSPRLSMRDRLG</sequence>
<evidence type="ECO:0000313" key="1">
    <source>
        <dbReference type="EMBL" id="GBE85977.1"/>
    </source>
</evidence>
<name>A0A401GUS0_9APHY</name>
<evidence type="ECO:0000313" key="2">
    <source>
        <dbReference type="Proteomes" id="UP000287166"/>
    </source>
</evidence>
<dbReference type="GeneID" id="38782894"/>
<dbReference type="InParanoid" id="A0A401GUS0"/>
<reference evidence="1 2" key="1">
    <citation type="journal article" date="2018" name="Sci. Rep.">
        <title>Genome sequence of the cauliflower mushroom Sparassis crispa (Hanabiratake) and its association with beneficial usage.</title>
        <authorList>
            <person name="Kiyama R."/>
            <person name="Furutani Y."/>
            <person name="Kawaguchi K."/>
            <person name="Nakanishi T."/>
        </authorList>
    </citation>
    <scope>NUCLEOTIDE SEQUENCE [LARGE SCALE GENOMIC DNA]</scope>
</reference>
<proteinExistence type="predicted"/>
<dbReference type="RefSeq" id="XP_027616890.1">
    <property type="nucleotide sequence ID" value="XM_027761089.1"/>
</dbReference>
<accession>A0A401GUS0</accession>
<organism evidence="1 2">
    <name type="scientific">Sparassis crispa</name>
    <dbReference type="NCBI Taxonomy" id="139825"/>
    <lineage>
        <taxon>Eukaryota</taxon>
        <taxon>Fungi</taxon>
        <taxon>Dikarya</taxon>
        <taxon>Basidiomycota</taxon>
        <taxon>Agaricomycotina</taxon>
        <taxon>Agaricomycetes</taxon>
        <taxon>Polyporales</taxon>
        <taxon>Sparassidaceae</taxon>
        <taxon>Sparassis</taxon>
    </lineage>
</organism>
<dbReference type="AlphaFoldDB" id="A0A401GUS0"/>
<dbReference type="Proteomes" id="UP000287166">
    <property type="component" value="Unassembled WGS sequence"/>
</dbReference>
<keyword evidence="2" id="KW-1185">Reference proteome</keyword>
<gene>
    <name evidence="1" type="ORF">SCP_0805010</name>
</gene>
<comment type="caution">
    <text evidence="1">The sequence shown here is derived from an EMBL/GenBank/DDBJ whole genome shotgun (WGS) entry which is preliminary data.</text>
</comment>